<dbReference type="AlphaFoldDB" id="A0A2A2TJG7"/>
<organism evidence="3 4">
    <name type="scientific">Brunnivagina elsteri CCALA 953</name>
    <dbReference type="NCBI Taxonomy" id="987040"/>
    <lineage>
        <taxon>Bacteria</taxon>
        <taxon>Bacillati</taxon>
        <taxon>Cyanobacteriota</taxon>
        <taxon>Cyanophyceae</taxon>
        <taxon>Nostocales</taxon>
        <taxon>Calotrichaceae</taxon>
        <taxon>Brunnivagina</taxon>
    </lineage>
</organism>
<comment type="caution">
    <text evidence="3">The sequence shown here is derived from an EMBL/GenBank/DDBJ whole genome shotgun (WGS) entry which is preliminary data.</text>
</comment>
<keyword evidence="2" id="KW-0472">Membrane</keyword>
<evidence type="ECO:0000313" key="4">
    <source>
        <dbReference type="Proteomes" id="UP000218238"/>
    </source>
</evidence>
<dbReference type="Proteomes" id="UP000218238">
    <property type="component" value="Unassembled WGS sequence"/>
</dbReference>
<proteinExistence type="predicted"/>
<feature type="compositionally biased region" description="Basic and acidic residues" evidence="1">
    <location>
        <begin position="210"/>
        <end position="220"/>
    </location>
</feature>
<feature type="transmembrane region" description="Helical" evidence="2">
    <location>
        <begin position="36"/>
        <end position="56"/>
    </location>
</feature>
<keyword evidence="4" id="KW-1185">Reference proteome</keyword>
<gene>
    <name evidence="3" type="ORF">CK510_11515</name>
</gene>
<dbReference type="EMBL" id="NTFS01000104">
    <property type="protein sequence ID" value="PAX55143.1"/>
    <property type="molecule type" value="Genomic_DNA"/>
</dbReference>
<accession>A0A2A2TJG7</accession>
<feature type="region of interest" description="Disordered" evidence="1">
    <location>
        <begin position="210"/>
        <end position="230"/>
    </location>
</feature>
<name>A0A2A2TJG7_9CYAN</name>
<sequence>MGFFYLGDNYVYIVAPSQEKTYHSRIPMNKPKFNSLAFYVIAISSVLVIFKTVTVYGESKLKAPQSIDGDYELQLTEKLPDCQNPNILVLNIQQSGIFLNSSLSPKLSTVVNSKLSPTSENNLSLNGKLNKQQFSLSGKAYPTIFCHLPVSKTSITPTQNKSHLNPSTIFTIKANLNPQGGFSGQISGLINSNNEPKPIKFNAIPIKIEKESQNPNDHSKKNLNVFTSRG</sequence>
<evidence type="ECO:0000313" key="3">
    <source>
        <dbReference type="EMBL" id="PAX55143.1"/>
    </source>
</evidence>
<keyword evidence="2" id="KW-0812">Transmembrane</keyword>
<reference evidence="3 4" key="1">
    <citation type="submission" date="2017-08" db="EMBL/GenBank/DDBJ databases">
        <title>Draft genome sequence of filamentous cyanobacterium Calothrix elsteri CCALA 953.</title>
        <authorList>
            <person name="Gagunashvili A.N."/>
            <person name="Elster J."/>
            <person name="Andresson O.S."/>
        </authorList>
    </citation>
    <scope>NUCLEOTIDE SEQUENCE [LARGE SCALE GENOMIC DNA]</scope>
    <source>
        <strain evidence="3 4">CCALA 953</strain>
    </source>
</reference>
<evidence type="ECO:0000256" key="2">
    <source>
        <dbReference type="SAM" id="Phobius"/>
    </source>
</evidence>
<evidence type="ECO:0000256" key="1">
    <source>
        <dbReference type="SAM" id="MobiDB-lite"/>
    </source>
</evidence>
<keyword evidence="2" id="KW-1133">Transmembrane helix</keyword>
<protein>
    <submittedName>
        <fullName evidence="3">Uncharacterized protein</fullName>
    </submittedName>
</protein>